<proteinExistence type="predicted"/>
<protein>
    <submittedName>
        <fullName evidence="2">AgrD</fullName>
    </submittedName>
</protein>
<gene>
    <name evidence="2" type="primary">agrD</name>
</gene>
<accession>Q8VT03</accession>
<name>Q8VT03_STACP</name>
<sequence length="48" mass="5659">MIMNSLFNLIFKFFTVIFEFIGFVAGANPCQLYYDEPEVPEELSKLYE</sequence>
<dbReference type="SMART" id="SM00794">
    <property type="entry name" value="AgrD"/>
    <property type="match status" value="1"/>
</dbReference>
<keyword evidence="1" id="KW-0472">Membrane</keyword>
<evidence type="ECO:0000256" key="1">
    <source>
        <dbReference type="SAM" id="Phobius"/>
    </source>
</evidence>
<keyword evidence="1" id="KW-1133">Transmembrane helix</keyword>
<dbReference type="NCBIfam" id="TIGR04223">
    <property type="entry name" value="quorum_AgrD"/>
    <property type="match status" value="1"/>
</dbReference>
<dbReference type="Pfam" id="PF05931">
    <property type="entry name" value="AgrD"/>
    <property type="match status" value="1"/>
</dbReference>
<reference evidence="2" key="1">
    <citation type="journal article" date="2002" name="J. Bacteriol.">
        <title>High genetic variability of the agr locus in Staphylococcus species.</title>
        <authorList>
            <person name="Dufour P."/>
            <person name="Jarraud S."/>
            <person name="Vandenesch F."/>
            <person name="Greenland T."/>
            <person name="Novick R.P."/>
            <person name="Bes M."/>
            <person name="Etienne J."/>
            <person name="Lina G."/>
        </authorList>
    </citation>
    <scope>NUCLEOTIDE SEQUENCE</scope>
    <source>
        <strain evidence="2">CCM2734</strain>
    </source>
</reference>
<dbReference type="AlphaFoldDB" id="Q8VT03"/>
<dbReference type="InterPro" id="IPR009229">
    <property type="entry name" value="AgrD"/>
</dbReference>
<evidence type="ECO:0000313" key="2">
    <source>
        <dbReference type="EMBL" id="AAL65812.1"/>
    </source>
</evidence>
<dbReference type="EMBL" id="AF346715">
    <property type="protein sequence ID" value="AAL65812.1"/>
    <property type="molecule type" value="Genomic_DNA"/>
</dbReference>
<feature type="transmembrane region" description="Helical" evidence="1">
    <location>
        <begin position="6"/>
        <end position="27"/>
    </location>
</feature>
<keyword evidence="1" id="KW-0812">Transmembrane</keyword>
<organism evidence="2">
    <name type="scientific">Staphylococcus capitis subsp. capitis</name>
    <dbReference type="NCBI Taxonomy" id="72758"/>
    <lineage>
        <taxon>Bacteria</taxon>
        <taxon>Bacillati</taxon>
        <taxon>Bacillota</taxon>
        <taxon>Bacilli</taxon>
        <taxon>Bacillales</taxon>
        <taxon>Staphylococcaceae</taxon>
        <taxon>Staphylococcus</taxon>
    </lineage>
</organism>